<dbReference type="Pfam" id="PF18276">
    <property type="entry name" value="TcA_TcB_BD"/>
    <property type="match status" value="1"/>
</dbReference>
<reference evidence="2 3" key="1">
    <citation type="submission" date="2023-11" db="EMBL/GenBank/DDBJ databases">
        <authorList>
            <person name="Ouyang M.-Y."/>
        </authorList>
    </citation>
    <scope>NUCLEOTIDE SEQUENCE [LARGE SCALE GENOMIC DNA]</scope>
    <source>
        <strain evidence="2 3">OY6</strain>
    </source>
</reference>
<comment type="caution">
    <text evidence="2">The sequence shown here is derived from an EMBL/GenBank/DDBJ whole genome shotgun (WGS) entry which is preliminary data.</text>
</comment>
<dbReference type="EMBL" id="JAXARY010000004">
    <property type="protein sequence ID" value="MDX8126801.1"/>
    <property type="molecule type" value="Genomic_DNA"/>
</dbReference>
<sequence>MAVPTIRYYLVPSVQITAPAANAVLNGSFSLTGTASCVLLKDIPGETGLFVRDATYNITNVSVRLGNAAPVAATPTGPAETPWSNWSLMVNGAIDGLLTITATVSAADSPNEAGQAQDSQTVTIDTRPPTLLINRPADVVRPAPPYIATITGTASDNAAGVAAVEWRVGDGVFSPASGTTNWSASVPLLGLGVHNVELRGRDNVGNIGPIQNVAVRVGDMTAPTLNIDSPYEGETFVLANGSVSIALRGSAADTQTGVARVEWSLDGQSAYTAATPRADGDWSTWSAQVPVTTAGNRTITVRAMDKATAVGNVVTLQLGVVVAEPFQPKDPEAVFSQAAYLDDLLEFATHRIKRGDDAPFIDRQLLADTYHQRFTELVTRDNRVVANRVTSQVRLSIEVLRRYLSLNGREIPAPAEAVYRQAAYFAALRHLGVSFDDIRLARVADEPARRALANRLGIELAGFRPDRLDQLLLQPTDISEDKLKTLFGLEESTVKPLADSLLPEPQLLVWQKEQLRNGWQQQDDAAQSAFGTPLPIIDPDLLGIVDFRTPSAGQPAYDLWLARANDLTAHVAALDTARKAQASQLAAFDHIVAEVLGPIEALLLLAEQRQLGNAIDLALREKLLTILSFLHLLRIRQLAAAESVLDAEWQDVYAILCQVRKLGLSATWRAEERQKGLILGPDHFELAAPARSAQVVLPKWRASLQARQAWRRTLDARQQQEQTLREAMQAVVEATEAEALPLLRQACIAAIARDRDSQSIAELLTRELGIDCKSSGQQRTTRAQQALETLQETMLALRTGRVKDQAPVLGATNPAAGWVLAIDPAKPYHEADFDEEWRWMGGYATWNAAIRVFAYPESFLLPELRPAAAQSEAYRKLIADLRNFPRLTPTQARKQADLYHQALTAELLADLPPPLRKGTLVITEQLTDSELASRRDTLIRDLFGSISDPALVPNYLREIFYFVPMALALQLQKAGHFLTALDWIETFYTDHLALGQRKIYRGLLLEETIPTQYQRNPDNWLRVGLNPHEIAAFRASAHTRFTLMTLVRCYLDFADAEFTRDEGESLARARTLYATALELLALPEMQSPTPANATSHPFPPNPVPQALKMRAELNLLKLRSGRNIAGIERPTAPPVQPSLSLDRLPTTGEQRLFRPTPYRYGVLIERAKNLVSIAQQVEQAFLAAMEKRDAESYSRRKADQDLKLADAGKELHGLRIKEADQGIGLAERQRERSAIQRDTYQDWLDEGLNGWEQTMIGSYVAAGGFGLASAMMDAKLTIAQTAVSAAAGGVTGGGAATAAAAAVIMATQEKLFAASGQIAAETLAQVSSAKASFERRRQEWQLQRQLADSEIAIGEQQVLLAGTQKDIALKEQLIADTQYKQAQATLDFLATKFTNEELYSWMSGILGGAYSYFLQQATAMAQLAEYQLAFERQETPPAFIKGDYWEVGDDSGQTTGNQNNQPDRLGLTGSVRLLQDITRLDEFAFESNRRKLQLAETFSLARLFPAEFQRFRDSGRLPFATPMTLFDQSFPGHYLRLIKRIRISIVALVPPVQGVRATLIASGISRIVTGGDMFQSILVRRDPELIAFTSPSNATGLLDLEPEAGMLLPFESMGVDTHWELQLPRAANPFDFRSIADVQFTVEYTALQNFTYRKQVIQQLDDSISAERMFSLRDQFVDAWYDLHNPEQTATPMAIVFSLRTDDFPPNLQDVRIRQVLLAFVRKNGQGDEIGNIQLLLTPDGETLAIGGSVDATVDGTASTRRGNASAWIPLIGKSPAGQWQLKLPDTPEMRTRFKNEEFDDLLLILTYEGSTPLWPQ</sequence>
<name>A0ABU4UBI8_9GAMM</name>
<dbReference type="Gene3D" id="2.60.40.10">
    <property type="entry name" value="Immunoglobulins"/>
    <property type="match status" value="1"/>
</dbReference>
<dbReference type="Proteomes" id="UP001284537">
    <property type="component" value="Unassembled WGS sequence"/>
</dbReference>
<dbReference type="Gene3D" id="2.60.40.650">
    <property type="match status" value="1"/>
</dbReference>
<evidence type="ECO:0000259" key="1">
    <source>
        <dbReference type="Pfam" id="PF18276"/>
    </source>
</evidence>
<proteinExistence type="predicted"/>
<evidence type="ECO:0000313" key="3">
    <source>
        <dbReference type="Proteomes" id="UP001284537"/>
    </source>
</evidence>
<organism evidence="2 3">
    <name type="scientific">Methylomonas defluvii</name>
    <dbReference type="NCBI Taxonomy" id="3045149"/>
    <lineage>
        <taxon>Bacteria</taxon>
        <taxon>Pseudomonadati</taxon>
        <taxon>Pseudomonadota</taxon>
        <taxon>Gammaproteobacteria</taxon>
        <taxon>Methylococcales</taxon>
        <taxon>Methylococcaceae</taxon>
        <taxon>Methylomonas</taxon>
    </lineage>
</organism>
<protein>
    <submittedName>
        <fullName evidence="2">Ig-like domain-containing protein</fullName>
    </submittedName>
</protein>
<dbReference type="InterPro" id="IPR040840">
    <property type="entry name" value="TcA_TcB_BD"/>
</dbReference>
<evidence type="ECO:0000313" key="2">
    <source>
        <dbReference type="EMBL" id="MDX8126801.1"/>
    </source>
</evidence>
<gene>
    <name evidence="2" type="ORF">QLH52_05875</name>
</gene>
<keyword evidence="3" id="KW-1185">Reference proteome</keyword>
<dbReference type="InterPro" id="IPR013783">
    <property type="entry name" value="Ig-like_fold"/>
</dbReference>
<dbReference type="SUPFAM" id="SSF81296">
    <property type="entry name" value="E set domains"/>
    <property type="match status" value="1"/>
</dbReference>
<feature type="domain" description="Tc toxin complex TcA C-terminal TcB-binding" evidence="1">
    <location>
        <begin position="1356"/>
        <end position="1646"/>
    </location>
</feature>
<dbReference type="RefSeq" id="WP_319960898.1">
    <property type="nucleotide sequence ID" value="NZ_JAXARY010000004.1"/>
</dbReference>
<dbReference type="InterPro" id="IPR014756">
    <property type="entry name" value="Ig_E-set"/>
</dbReference>
<dbReference type="Pfam" id="PF17957">
    <property type="entry name" value="Big_7"/>
    <property type="match status" value="1"/>
</dbReference>
<accession>A0ABU4UBI8</accession>